<sequence length="65" mass="7289">SMVIVIIKAEGDKTQYILNTDGRKYRLGSLEHRNALNRLDRVGGVRIEYRELPAADVAAIPDEHA</sequence>
<reference evidence="1" key="1">
    <citation type="journal article" date="2015" name="Nature">
        <title>Complex archaea that bridge the gap between prokaryotes and eukaryotes.</title>
        <authorList>
            <person name="Spang A."/>
            <person name="Saw J.H."/>
            <person name="Jorgensen S.L."/>
            <person name="Zaremba-Niedzwiedzka K."/>
            <person name="Martijn J."/>
            <person name="Lind A.E."/>
            <person name="van Eijk R."/>
            <person name="Schleper C."/>
            <person name="Guy L."/>
            <person name="Ettema T.J."/>
        </authorList>
    </citation>
    <scope>NUCLEOTIDE SEQUENCE</scope>
</reference>
<dbReference type="EMBL" id="LAZR01029276">
    <property type="protein sequence ID" value="KKL60065.1"/>
    <property type="molecule type" value="Genomic_DNA"/>
</dbReference>
<evidence type="ECO:0000313" key="1">
    <source>
        <dbReference type="EMBL" id="KKL60065.1"/>
    </source>
</evidence>
<organism evidence="1">
    <name type="scientific">marine sediment metagenome</name>
    <dbReference type="NCBI Taxonomy" id="412755"/>
    <lineage>
        <taxon>unclassified sequences</taxon>
        <taxon>metagenomes</taxon>
        <taxon>ecological metagenomes</taxon>
    </lineage>
</organism>
<dbReference type="AlphaFoldDB" id="A0A0F9FRR1"/>
<gene>
    <name evidence="1" type="ORF">LCGC14_2209010</name>
</gene>
<feature type="non-terminal residue" evidence="1">
    <location>
        <position position="1"/>
    </location>
</feature>
<protein>
    <submittedName>
        <fullName evidence="1">Uncharacterized protein</fullName>
    </submittedName>
</protein>
<name>A0A0F9FRR1_9ZZZZ</name>
<comment type="caution">
    <text evidence="1">The sequence shown here is derived from an EMBL/GenBank/DDBJ whole genome shotgun (WGS) entry which is preliminary data.</text>
</comment>
<accession>A0A0F9FRR1</accession>
<proteinExistence type="predicted"/>